<gene>
    <name evidence="2" type="ORF">Csa_3G019950</name>
</gene>
<dbReference type="InterPro" id="IPR043459">
    <property type="entry name" value="NFD6/NOXY2-like"/>
</dbReference>
<organism evidence="2 3">
    <name type="scientific">Cucumis sativus</name>
    <name type="common">Cucumber</name>
    <dbReference type="NCBI Taxonomy" id="3659"/>
    <lineage>
        <taxon>Eukaryota</taxon>
        <taxon>Viridiplantae</taxon>
        <taxon>Streptophyta</taxon>
        <taxon>Embryophyta</taxon>
        <taxon>Tracheophyta</taxon>
        <taxon>Spermatophyta</taxon>
        <taxon>Magnoliopsida</taxon>
        <taxon>eudicotyledons</taxon>
        <taxon>Gunneridae</taxon>
        <taxon>Pentapetalae</taxon>
        <taxon>rosids</taxon>
        <taxon>fabids</taxon>
        <taxon>Cucurbitales</taxon>
        <taxon>Cucurbitaceae</taxon>
        <taxon>Benincaseae</taxon>
        <taxon>Cucumis</taxon>
    </lineage>
</organism>
<reference evidence="2 3" key="2">
    <citation type="journal article" date="2009" name="PLoS ONE">
        <title>An integrated genetic and cytogenetic map of the cucumber genome.</title>
        <authorList>
            <person name="Ren Y."/>
            <person name="Zhang Z."/>
            <person name="Liu J."/>
            <person name="Staub J.E."/>
            <person name="Han Y."/>
            <person name="Cheng Z."/>
            <person name="Li X."/>
            <person name="Lu J."/>
            <person name="Miao H."/>
            <person name="Kang H."/>
            <person name="Xie B."/>
            <person name="Gu X."/>
            <person name="Wang X."/>
            <person name="Du Y."/>
            <person name="Jin W."/>
            <person name="Huang S."/>
        </authorList>
    </citation>
    <scope>NUCLEOTIDE SEQUENCE [LARGE SCALE GENOMIC DNA]</scope>
    <source>
        <strain evidence="3">cv. 9930</strain>
    </source>
</reference>
<dbReference type="EMBL" id="CM002924">
    <property type="protein sequence ID" value="KGN55855.1"/>
    <property type="molecule type" value="Genomic_DNA"/>
</dbReference>
<evidence type="ECO:0000313" key="2">
    <source>
        <dbReference type="EMBL" id="KGN55855.1"/>
    </source>
</evidence>
<keyword evidence="1" id="KW-0812">Transmembrane</keyword>
<keyword evidence="3" id="KW-1185">Reference proteome</keyword>
<dbReference type="PANTHER" id="PTHR33156">
    <property type="entry name" value="OS02G0230000 PROTEIN"/>
    <property type="match status" value="1"/>
</dbReference>
<protein>
    <submittedName>
        <fullName evidence="2">Uncharacterized protein</fullName>
    </submittedName>
</protein>
<keyword evidence="1" id="KW-0472">Membrane</keyword>
<dbReference type="Gramene" id="KGN55855">
    <property type="protein sequence ID" value="KGN55855"/>
    <property type="gene ID" value="Csa_3G019950"/>
</dbReference>
<name>A0A0A0L1I6_CUCSA</name>
<dbReference type="eggNOG" id="ENOG502S7YJ">
    <property type="taxonomic scope" value="Eukaryota"/>
</dbReference>
<dbReference type="STRING" id="3659.A0A0A0L1I6"/>
<reference evidence="2 3" key="3">
    <citation type="journal article" date="2010" name="BMC Genomics">
        <title>Transcriptome sequencing and comparative analysis of cucumber flowers with different sex types.</title>
        <authorList>
            <person name="Guo S."/>
            <person name="Zheng Y."/>
            <person name="Joung J.G."/>
            <person name="Liu S."/>
            <person name="Zhang Z."/>
            <person name="Crasta O.R."/>
            <person name="Sobral B.W."/>
            <person name="Xu Y."/>
            <person name="Huang S."/>
            <person name="Fei Z."/>
        </authorList>
    </citation>
    <scope>NUCLEOTIDE SEQUENCE [LARGE SCALE GENOMIC DNA]</scope>
    <source>
        <strain evidence="3">cv. 9930</strain>
    </source>
</reference>
<reference evidence="2 3" key="1">
    <citation type="journal article" date="2009" name="Nat. Genet.">
        <title>The genome of the cucumber, Cucumis sativus L.</title>
        <authorList>
            <person name="Huang S."/>
            <person name="Li R."/>
            <person name="Zhang Z."/>
            <person name="Li L."/>
            <person name="Gu X."/>
            <person name="Fan W."/>
            <person name="Lucas W.J."/>
            <person name="Wang X."/>
            <person name="Xie B."/>
            <person name="Ni P."/>
            <person name="Ren Y."/>
            <person name="Zhu H."/>
            <person name="Li J."/>
            <person name="Lin K."/>
            <person name="Jin W."/>
            <person name="Fei Z."/>
            <person name="Li G."/>
            <person name="Staub J."/>
            <person name="Kilian A."/>
            <person name="van der Vossen E.A."/>
            <person name="Wu Y."/>
            <person name="Guo J."/>
            <person name="He J."/>
            <person name="Jia Z."/>
            <person name="Ren Y."/>
            <person name="Tian G."/>
            <person name="Lu Y."/>
            <person name="Ruan J."/>
            <person name="Qian W."/>
            <person name="Wang M."/>
            <person name="Huang Q."/>
            <person name="Li B."/>
            <person name="Xuan Z."/>
            <person name="Cao J."/>
            <person name="Asan"/>
            <person name="Wu Z."/>
            <person name="Zhang J."/>
            <person name="Cai Q."/>
            <person name="Bai Y."/>
            <person name="Zhao B."/>
            <person name="Han Y."/>
            <person name="Li Y."/>
            <person name="Li X."/>
            <person name="Wang S."/>
            <person name="Shi Q."/>
            <person name="Liu S."/>
            <person name="Cho W.K."/>
            <person name="Kim J.Y."/>
            <person name="Xu Y."/>
            <person name="Heller-Uszynska K."/>
            <person name="Miao H."/>
            <person name="Cheng Z."/>
            <person name="Zhang S."/>
            <person name="Wu J."/>
            <person name="Yang Y."/>
            <person name="Kang H."/>
            <person name="Li M."/>
            <person name="Liang H."/>
            <person name="Ren X."/>
            <person name="Shi Z."/>
            <person name="Wen M."/>
            <person name="Jian M."/>
            <person name="Yang H."/>
            <person name="Zhang G."/>
            <person name="Yang Z."/>
            <person name="Chen R."/>
            <person name="Liu S."/>
            <person name="Li J."/>
            <person name="Ma L."/>
            <person name="Liu H."/>
            <person name="Zhou Y."/>
            <person name="Zhao J."/>
            <person name="Fang X."/>
            <person name="Li G."/>
            <person name="Fang L."/>
            <person name="Li Y."/>
            <person name="Liu D."/>
            <person name="Zheng H."/>
            <person name="Zhang Y."/>
            <person name="Qin N."/>
            <person name="Li Z."/>
            <person name="Yang G."/>
            <person name="Yang S."/>
            <person name="Bolund L."/>
            <person name="Kristiansen K."/>
            <person name="Zheng H."/>
            <person name="Li S."/>
            <person name="Zhang X."/>
            <person name="Yang H."/>
            <person name="Wang J."/>
            <person name="Sun R."/>
            <person name="Zhang B."/>
            <person name="Jiang S."/>
            <person name="Wang J."/>
            <person name="Du Y."/>
            <person name="Li S."/>
        </authorList>
    </citation>
    <scope>NUCLEOTIDE SEQUENCE [LARGE SCALE GENOMIC DNA]</scope>
    <source>
        <strain evidence="3">cv. 9930</strain>
    </source>
</reference>
<evidence type="ECO:0000256" key="1">
    <source>
        <dbReference type="SAM" id="Phobius"/>
    </source>
</evidence>
<feature type="transmembrane region" description="Helical" evidence="1">
    <location>
        <begin position="93"/>
        <end position="112"/>
    </location>
</feature>
<proteinExistence type="predicted"/>
<accession>A0A0A0L1I6</accession>
<keyword evidence="1" id="KW-1133">Transmembrane helix</keyword>
<dbReference type="AlphaFoldDB" id="A0A0A0L1I6"/>
<dbReference type="Proteomes" id="UP000029981">
    <property type="component" value="Chromosome 3"/>
</dbReference>
<evidence type="ECO:0000313" key="3">
    <source>
        <dbReference type="Proteomes" id="UP000029981"/>
    </source>
</evidence>
<dbReference type="PANTHER" id="PTHR33156:SF9">
    <property type="entry name" value="PROTEIN NUCLEAR FUSION DEFECTIVE 6, CHLOROPLASTIC_MITOCHONDRIAL"/>
    <property type="match status" value="1"/>
</dbReference>
<reference evidence="2 3" key="4">
    <citation type="journal article" date="2011" name="BMC Genomics">
        <title>RNA-Seq improves annotation of protein-coding genes in the cucumber genome.</title>
        <authorList>
            <person name="Li Z."/>
            <person name="Zhang Z."/>
            <person name="Yan P."/>
            <person name="Huang S."/>
            <person name="Fei Z."/>
            <person name="Lin K."/>
        </authorList>
    </citation>
    <scope>NUCLEOTIDE SEQUENCE [LARGE SCALE GENOMIC DNA]</scope>
    <source>
        <strain evidence="3">cv. 9930</strain>
    </source>
</reference>
<sequence>MASACQRIASRISQSSFRTFVRTNSSAKSSSSPFPLPSKSTAPSVRRFSLARSPSELGCVQSLLPFHDAVAGARMISCLSTNSRSCRALSQDFPFLLLYNLFVCVLFVLVFADSCCLCHCCVVPKILQLLHIISIVNMLERNRLEVYGASDYGAVNPFQMQLMVRETYLLFLKS</sequence>